<dbReference type="InterPro" id="IPR001460">
    <property type="entry name" value="PCN-bd_Tpept"/>
</dbReference>
<reference evidence="5" key="1">
    <citation type="journal article" date="2014" name="Int. J. Syst. Evol. Microbiol.">
        <title>Complete genome sequence of Corynebacterium casei LMG S-19264T (=DSM 44701T), isolated from a smear-ripened cheese.</title>
        <authorList>
            <consortium name="US DOE Joint Genome Institute (JGI-PGF)"/>
            <person name="Walter F."/>
            <person name="Albersmeier A."/>
            <person name="Kalinowski J."/>
            <person name="Ruckert C."/>
        </authorList>
    </citation>
    <scope>NUCLEOTIDE SEQUENCE</scope>
    <source>
        <strain evidence="5">JCM 3131</strain>
    </source>
</reference>
<dbReference type="GO" id="GO:0071555">
    <property type="term" value="P:cell wall organization"/>
    <property type="evidence" value="ECO:0007669"/>
    <property type="project" value="TreeGrafter"/>
</dbReference>
<feature type="domain" description="NTF2-like N-terminal transpeptidase" evidence="4">
    <location>
        <begin position="60"/>
        <end position="177"/>
    </location>
</feature>
<dbReference type="GO" id="GO:0008658">
    <property type="term" value="F:penicillin binding"/>
    <property type="evidence" value="ECO:0007669"/>
    <property type="project" value="InterPro"/>
</dbReference>
<dbReference type="InterPro" id="IPR050515">
    <property type="entry name" value="Beta-lactam/transpept"/>
</dbReference>
<feature type="domain" description="Penicillin-binding protein transpeptidase" evidence="3">
    <location>
        <begin position="282"/>
        <end position="549"/>
    </location>
</feature>
<dbReference type="InterPro" id="IPR007887">
    <property type="entry name" value="MecA_N"/>
</dbReference>
<keyword evidence="2" id="KW-0812">Transmembrane</keyword>
<evidence type="ECO:0000313" key="5">
    <source>
        <dbReference type="EMBL" id="GGQ75870.1"/>
    </source>
</evidence>
<dbReference type="SUPFAM" id="SSF56601">
    <property type="entry name" value="beta-lactamase/transpeptidase-like"/>
    <property type="match status" value="1"/>
</dbReference>
<evidence type="ECO:0000256" key="2">
    <source>
        <dbReference type="SAM" id="Phobius"/>
    </source>
</evidence>
<dbReference type="Proteomes" id="UP000620156">
    <property type="component" value="Unassembled WGS sequence"/>
</dbReference>
<dbReference type="RefSeq" id="WP_189219281.1">
    <property type="nucleotide sequence ID" value="NZ_BMQK01000014.1"/>
</dbReference>
<proteinExistence type="predicted"/>
<dbReference type="PANTHER" id="PTHR30627">
    <property type="entry name" value="PEPTIDOGLYCAN D,D-TRANSPEPTIDASE"/>
    <property type="match status" value="1"/>
</dbReference>
<keyword evidence="2" id="KW-0472">Membrane</keyword>
<reference evidence="5" key="2">
    <citation type="submission" date="2020-09" db="EMBL/GenBank/DDBJ databases">
        <authorList>
            <person name="Sun Q."/>
            <person name="Ohkuma M."/>
        </authorList>
    </citation>
    <scope>NUCLEOTIDE SEQUENCE</scope>
    <source>
        <strain evidence="5">JCM 3131</strain>
    </source>
</reference>
<keyword evidence="2" id="KW-1133">Transmembrane helix</keyword>
<dbReference type="Gene3D" id="3.40.710.10">
    <property type="entry name" value="DD-peptidase/beta-lactamase superfamily"/>
    <property type="match status" value="1"/>
</dbReference>
<gene>
    <name evidence="5" type="ORF">GCM10010145_51970</name>
</gene>
<evidence type="ECO:0000259" key="3">
    <source>
        <dbReference type="Pfam" id="PF00905"/>
    </source>
</evidence>
<dbReference type="GO" id="GO:0071972">
    <property type="term" value="F:peptidoglycan L,D-transpeptidase activity"/>
    <property type="evidence" value="ECO:0007669"/>
    <property type="project" value="TreeGrafter"/>
</dbReference>
<dbReference type="FunFam" id="3.40.710.10:FF:000061">
    <property type="entry name" value="Penicillin-binding protein A"/>
    <property type="match status" value="1"/>
</dbReference>
<dbReference type="Pfam" id="PF00905">
    <property type="entry name" value="Transpeptidase"/>
    <property type="match status" value="1"/>
</dbReference>
<dbReference type="InterPro" id="IPR012338">
    <property type="entry name" value="Beta-lactam/transpept-like"/>
</dbReference>
<dbReference type="GO" id="GO:0046677">
    <property type="term" value="P:response to antibiotic"/>
    <property type="evidence" value="ECO:0007669"/>
    <property type="project" value="InterPro"/>
</dbReference>
<dbReference type="Pfam" id="PF05223">
    <property type="entry name" value="MecA_N"/>
    <property type="match status" value="1"/>
</dbReference>
<feature type="transmembrane region" description="Helical" evidence="2">
    <location>
        <begin position="24"/>
        <end position="44"/>
    </location>
</feature>
<sequence>MTHTYRPPLPPTGRAGRRRPGGRARAAVAAGVVLAVAAGVTYAVGPGPFAPGPAGPDPAATARARAFLGEWAAGRLPEAAALTSDPTEAERVLRGFTEGLDIGDPALTPGTAAFGTAGGDDEAGGRGEVFVPFTAKMPVGGLGTWTYESGLPLREQEGGGWKVDWRPSLVHPGLSTAQKFRLEREDAPLAEITDREGEPLSGDGHPSLRPLLVRLSAAAGVGPRGAIRRIDRVTGEVTGTEVTFGQEGHRPGDEPVTTTIDPAWQTAAEEALDVGAEGKNAAVVALRVADGEILAVANSPAGGFDRAVSGSYAPGSTFKIVTSAALLLKGAVAPDDVVGCPRFRTVGKRFENAGRSEHPGATFREAFAESCNTAFVGLHDRLGDGELGEVAERYFGLGQAWHVGVPSYDGSVPVPRDGTEKAASMIGQGRVLVSPLIMASVTATAVTGTFRRPSLTPGDEDTTRTTALPGTVAGQLREMMRDTVTEGTASVLTGLPGDIGAKTGTAEVAEGVPDNGWLVAHRGDVAVACVVEQGVSGAASAGPVVRALLRSVPADPS</sequence>
<dbReference type="PANTHER" id="PTHR30627:SF24">
    <property type="entry name" value="PENICILLIN-BINDING PROTEIN 4B"/>
    <property type="match status" value="1"/>
</dbReference>
<dbReference type="EMBL" id="BMQK01000014">
    <property type="protein sequence ID" value="GGQ75870.1"/>
    <property type="molecule type" value="Genomic_DNA"/>
</dbReference>
<evidence type="ECO:0000259" key="4">
    <source>
        <dbReference type="Pfam" id="PF05223"/>
    </source>
</evidence>
<protein>
    <submittedName>
        <fullName evidence="5">Penicillin-binding protein</fullName>
    </submittedName>
</protein>
<feature type="region of interest" description="Disordered" evidence="1">
    <location>
        <begin position="1"/>
        <end position="23"/>
    </location>
</feature>
<evidence type="ECO:0000313" key="6">
    <source>
        <dbReference type="Proteomes" id="UP000620156"/>
    </source>
</evidence>
<accession>A0A918BN72</accession>
<organism evidence="5 6">
    <name type="scientific">Streptomyces ruber</name>
    <dbReference type="NCBI Taxonomy" id="83378"/>
    <lineage>
        <taxon>Bacteria</taxon>
        <taxon>Bacillati</taxon>
        <taxon>Actinomycetota</taxon>
        <taxon>Actinomycetes</taxon>
        <taxon>Kitasatosporales</taxon>
        <taxon>Streptomycetaceae</taxon>
        <taxon>Streptomyces</taxon>
    </lineage>
</organism>
<dbReference type="AlphaFoldDB" id="A0A918BN72"/>
<name>A0A918BN72_9ACTN</name>
<comment type="caution">
    <text evidence="5">The sequence shown here is derived from an EMBL/GenBank/DDBJ whole genome shotgun (WGS) entry which is preliminary data.</text>
</comment>
<keyword evidence="6" id="KW-1185">Reference proteome</keyword>
<dbReference type="GO" id="GO:0005886">
    <property type="term" value="C:plasma membrane"/>
    <property type="evidence" value="ECO:0007669"/>
    <property type="project" value="TreeGrafter"/>
</dbReference>
<evidence type="ECO:0000256" key="1">
    <source>
        <dbReference type="SAM" id="MobiDB-lite"/>
    </source>
</evidence>